<dbReference type="InterPro" id="IPR009061">
    <property type="entry name" value="DNA-bd_dom_put_sf"/>
</dbReference>
<dbReference type="AlphaFoldDB" id="A0A852ZT94"/>
<feature type="domain" description="Helix-turn-helix" evidence="1">
    <location>
        <begin position="28"/>
        <end position="77"/>
    </location>
</feature>
<protein>
    <submittedName>
        <fullName evidence="2">Excisionase family DNA binding protein</fullName>
    </submittedName>
</protein>
<accession>A0A852ZT94</accession>
<name>A0A852ZT94_9ACTN</name>
<dbReference type="NCBIfam" id="TIGR01764">
    <property type="entry name" value="excise"/>
    <property type="match status" value="1"/>
</dbReference>
<dbReference type="RefSeq" id="WP_179814279.1">
    <property type="nucleotide sequence ID" value="NZ_JACBZD010000001.1"/>
</dbReference>
<dbReference type="GO" id="GO:0003677">
    <property type="term" value="F:DNA binding"/>
    <property type="evidence" value="ECO:0007669"/>
    <property type="project" value="InterPro"/>
</dbReference>
<dbReference type="InterPro" id="IPR010093">
    <property type="entry name" value="SinI_DNA-bd"/>
</dbReference>
<proteinExistence type="predicted"/>
<evidence type="ECO:0000313" key="3">
    <source>
        <dbReference type="Proteomes" id="UP000567795"/>
    </source>
</evidence>
<dbReference type="InterPro" id="IPR041657">
    <property type="entry name" value="HTH_17"/>
</dbReference>
<gene>
    <name evidence="2" type="ORF">FHU37_002502</name>
</gene>
<organism evidence="2 3">
    <name type="scientific">Allostreptomyces psammosilenae</name>
    <dbReference type="NCBI Taxonomy" id="1892865"/>
    <lineage>
        <taxon>Bacteria</taxon>
        <taxon>Bacillati</taxon>
        <taxon>Actinomycetota</taxon>
        <taxon>Actinomycetes</taxon>
        <taxon>Kitasatosporales</taxon>
        <taxon>Streptomycetaceae</taxon>
        <taxon>Allostreptomyces</taxon>
    </lineage>
</organism>
<dbReference type="SUPFAM" id="SSF46955">
    <property type="entry name" value="Putative DNA-binding domain"/>
    <property type="match status" value="1"/>
</dbReference>
<evidence type="ECO:0000259" key="1">
    <source>
        <dbReference type="Pfam" id="PF12728"/>
    </source>
</evidence>
<keyword evidence="3" id="KW-1185">Reference proteome</keyword>
<dbReference type="Pfam" id="PF12728">
    <property type="entry name" value="HTH_17"/>
    <property type="match status" value="1"/>
</dbReference>
<dbReference type="EMBL" id="JACBZD010000001">
    <property type="protein sequence ID" value="NYI05559.1"/>
    <property type="molecule type" value="Genomic_DNA"/>
</dbReference>
<evidence type="ECO:0000313" key="2">
    <source>
        <dbReference type="EMBL" id="NYI05559.1"/>
    </source>
</evidence>
<comment type="caution">
    <text evidence="2">The sequence shown here is derived from an EMBL/GenBank/DDBJ whole genome shotgun (WGS) entry which is preliminary data.</text>
</comment>
<reference evidence="2 3" key="1">
    <citation type="submission" date="2020-07" db="EMBL/GenBank/DDBJ databases">
        <title>Sequencing the genomes of 1000 actinobacteria strains.</title>
        <authorList>
            <person name="Klenk H.-P."/>
        </authorList>
    </citation>
    <scope>NUCLEOTIDE SEQUENCE [LARGE SCALE GENOMIC DNA]</scope>
    <source>
        <strain evidence="2 3">DSM 42178</strain>
    </source>
</reference>
<sequence>MPPKQHQSAAPVPSVKRDISFGDPTLVVLTVEEAARRLGIGRTTMYDLLSSGKIPSVKIGRLRRVPVEALDAFIAGRLREADLTFAA</sequence>
<dbReference type="Proteomes" id="UP000567795">
    <property type="component" value="Unassembled WGS sequence"/>
</dbReference>